<gene>
    <name evidence="1" type="ORF">GOBAR_AA33908</name>
</gene>
<protein>
    <submittedName>
        <fullName evidence="1">Uncharacterized protein</fullName>
    </submittedName>
</protein>
<evidence type="ECO:0000313" key="2">
    <source>
        <dbReference type="Proteomes" id="UP000239757"/>
    </source>
</evidence>
<accession>A0A2P5W6R4</accession>
<dbReference type="Proteomes" id="UP000239757">
    <property type="component" value="Unassembled WGS sequence"/>
</dbReference>
<reference evidence="1 2" key="1">
    <citation type="submission" date="2015-01" db="EMBL/GenBank/DDBJ databases">
        <title>Genome of allotetraploid Gossypium barbadense reveals genomic plasticity and fiber elongation in cotton evolution.</title>
        <authorList>
            <person name="Chen X."/>
            <person name="Liu X."/>
            <person name="Zhao B."/>
            <person name="Zheng H."/>
            <person name="Hu Y."/>
            <person name="Lu G."/>
            <person name="Yang C."/>
            <person name="Chen J."/>
            <person name="Shan C."/>
            <person name="Zhang L."/>
            <person name="Zhou Y."/>
            <person name="Wang L."/>
            <person name="Guo W."/>
            <person name="Bai Y."/>
            <person name="Ruan J."/>
            <person name="Shangguan X."/>
            <person name="Mao Y."/>
            <person name="Jiang J."/>
            <person name="Zhu Y."/>
            <person name="Lei J."/>
            <person name="Kang H."/>
            <person name="Chen S."/>
            <person name="He X."/>
            <person name="Wang R."/>
            <person name="Wang Y."/>
            <person name="Chen J."/>
            <person name="Wang L."/>
            <person name="Yu S."/>
            <person name="Wang B."/>
            <person name="Wei J."/>
            <person name="Song S."/>
            <person name="Lu X."/>
            <person name="Gao Z."/>
            <person name="Gu W."/>
            <person name="Deng X."/>
            <person name="Ma D."/>
            <person name="Wang S."/>
            <person name="Liang W."/>
            <person name="Fang L."/>
            <person name="Cai C."/>
            <person name="Zhu X."/>
            <person name="Zhou B."/>
            <person name="Zhang Y."/>
            <person name="Chen Z."/>
            <person name="Xu S."/>
            <person name="Zhu R."/>
            <person name="Wang S."/>
            <person name="Zhang T."/>
            <person name="Zhao G."/>
        </authorList>
    </citation>
    <scope>NUCLEOTIDE SEQUENCE [LARGE SCALE GENOMIC DNA]</scope>
    <source>
        <strain evidence="2">cv. Xinhai21</strain>
        <tissue evidence="1">Leaf</tissue>
    </source>
</reference>
<name>A0A2P5W6R4_GOSBA</name>
<sequence length="110" mass="12085">MAAEGSPSVISFTVSTKDIGGCCTAKNKKSLPLEHKNPLATRQGLGLMLSQNITVFLVSRRHSALNLPDSCCTHTESKGLGSIRLQRYYFYPTTVFPNRKMPPSVQTVEQ</sequence>
<dbReference type="EMBL" id="KZ668852">
    <property type="protein sequence ID" value="PPR86783.1"/>
    <property type="molecule type" value="Genomic_DNA"/>
</dbReference>
<dbReference type="AlphaFoldDB" id="A0A2P5W6R4"/>
<proteinExistence type="predicted"/>
<evidence type="ECO:0000313" key="1">
    <source>
        <dbReference type="EMBL" id="PPR86783.1"/>
    </source>
</evidence>
<organism evidence="1 2">
    <name type="scientific">Gossypium barbadense</name>
    <name type="common">Sea Island cotton</name>
    <name type="synonym">Hibiscus barbadensis</name>
    <dbReference type="NCBI Taxonomy" id="3634"/>
    <lineage>
        <taxon>Eukaryota</taxon>
        <taxon>Viridiplantae</taxon>
        <taxon>Streptophyta</taxon>
        <taxon>Embryophyta</taxon>
        <taxon>Tracheophyta</taxon>
        <taxon>Spermatophyta</taxon>
        <taxon>Magnoliopsida</taxon>
        <taxon>eudicotyledons</taxon>
        <taxon>Gunneridae</taxon>
        <taxon>Pentapetalae</taxon>
        <taxon>rosids</taxon>
        <taxon>malvids</taxon>
        <taxon>Malvales</taxon>
        <taxon>Malvaceae</taxon>
        <taxon>Malvoideae</taxon>
        <taxon>Gossypium</taxon>
    </lineage>
</organism>